<sequence length="113" mass="13100">MHKKGSVTRRGGVIKVEIAVQKRRRLETLIKNIKQLKFDVEMLEAQRKMKTLTVGDRKNAYGLLMDPQGQLEMVSPMEDVIFNNVKIFGYRTKVKFDNELSCINQKLCTLDIK</sequence>
<dbReference type="Proteomes" id="UP000327044">
    <property type="component" value="Unassembled WGS sequence"/>
</dbReference>
<evidence type="ECO:0000313" key="2">
    <source>
        <dbReference type="Proteomes" id="UP000327044"/>
    </source>
</evidence>
<dbReference type="InParanoid" id="A0A5N3ZYF9"/>
<comment type="caution">
    <text evidence="1">The sequence shown here is derived from an EMBL/GenBank/DDBJ whole genome shotgun (WGS) entry which is preliminary data.</text>
</comment>
<evidence type="ECO:0000313" key="1">
    <source>
        <dbReference type="EMBL" id="KAB0790089.1"/>
    </source>
</evidence>
<reference evidence="1 2" key="1">
    <citation type="journal article" date="2018" name="Elife">
        <title>Firefly genomes illuminate parallel origins of bioluminescence in beetles.</title>
        <authorList>
            <person name="Fallon T.R."/>
            <person name="Lower S.E."/>
            <person name="Chang C.H."/>
            <person name="Bessho-Uehara M."/>
            <person name="Martin G.J."/>
            <person name="Bewick A.J."/>
            <person name="Behringer M."/>
            <person name="Debat H.J."/>
            <person name="Wong I."/>
            <person name="Day J.C."/>
            <person name="Suvorov A."/>
            <person name="Silva C.J."/>
            <person name="Stanger-Hall K.F."/>
            <person name="Hall D.W."/>
            <person name="Schmitz R.J."/>
            <person name="Nelson D.R."/>
            <person name="Lewis S.M."/>
            <person name="Shigenobu S."/>
            <person name="Bybee S.M."/>
            <person name="Larracuente A.M."/>
            <person name="Oba Y."/>
            <person name="Weng J.K."/>
        </authorList>
    </citation>
    <scope>NUCLEOTIDE SEQUENCE [LARGE SCALE GENOMIC DNA]</scope>
    <source>
        <strain evidence="1">1611_PpyrPB1</strain>
        <tissue evidence="1">Whole body</tissue>
    </source>
</reference>
<proteinExistence type="predicted"/>
<organism evidence="1 2">
    <name type="scientific">Photinus pyralis</name>
    <name type="common">Common eastern firefly</name>
    <name type="synonym">Lampyris pyralis</name>
    <dbReference type="NCBI Taxonomy" id="7054"/>
    <lineage>
        <taxon>Eukaryota</taxon>
        <taxon>Metazoa</taxon>
        <taxon>Ecdysozoa</taxon>
        <taxon>Arthropoda</taxon>
        <taxon>Hexapoda</taxon>
        <taxon>Insecta</taxon>
        <taxon>Pterygota</taxon>
        <taxon>Neoptera</taxon>
        <taxon>Endopterygota</taxon>
        <taxon>Coleoptera</taxon>
        <taxon>Polyphaga</taxon>
        <taxon>Elateriformia</taxon>
        <taxon>Elateroidea</taxon>
        <taxon>Lampyridae</taxon>
        <taxon>Lampyrinae</taxon>
        <taxon>Photinus</taxon>
    </lineage>
</organism>
<dbReference type="EMBL" id="VVIM01001950">
    <property type="protein sequence ID" value="KAB0790089.1"/>
    <property type="molecule type" value="Genomic_DNA"/>
</dbReference>
<gene>
    <name evidence="1" type="ORF">PPYR_15590</name>
</gene>
<name>A0A5N3ZYF9_PHOPY</name>
<accession>A0A5N3ZYF9</accession>
<dbReference type="AlphaFoldDB" id="A0A5N3ZYF9"/>
<protein>
    <submittedName>
        <fullName evidence="1">Uncharacterized protein</fullName>
    </submittedName>
</protein>
<keyword evidence="2" id="KW-1185">Reference proteome</keyword>